<dbReference type="Gene3D" id="1.10.10.1190">
    <property type="entry name" value="Antirestriction protein ArdA, domain 3"/>
    <property type="match status" value="1"/>
</dbReference>
<dbReference type="InterPro" id="IPR041893">
    <property type="entry name" value="ArdA_dom3"/>
</dbReference>
<dbReference type="InterPro" id="IPR009899">
    <property type="entry name" value="ArdA"/>
</dbReference>
<feature type="region of interest" description="Disordered" evidence="1">
    <location>
        <begin position="215"/>
        <end position="264"/>
    </location>
</feature>
<evidence type="ECO:0000313" key="3">
    <source>
        <dbReference type="Proteomes" id="UP001198242"/>
    </source>
</evidence>
<dbReference type="InterPro" id="IPR041895">
    <property type="entry name" value="ArdA_dom1"/>
</dbReference>
<dbReference type="Gene3D" id="3.10.20.480">
    <property type="entry name" value="Antirestriction protein ArdA, domain 1"/>
    <property type="match status" value="1"/>
</dbReference>
<feature type="compositionally biased region" description="Polar residues" evidence="1">
    <location>
        <begin position="251"/>
        <end position="264"/>
    </location>
</feature>
<dbReference type="Pfam" id="PF07275">
    <property type="entry name" value="ArdA"/>
    <property type="match status" value="1"/>
</dbReference>
<name>A0AAE3DZT5_9FIRM</name>
<feature type="compositionally biased region" description="Basic and acidic residues" evidence="1">
    <location>
        <begin position="222"/>
        <end position="235"/>
    </location>
</feature>
<evidence type="ECO:0000313" key="2">
    <source>
        <dbReference type="EMBL" id="MCC2211471.1"/>
    </source>
</evidence>
<dbReference type="Proteomes" id="UP001198242">
    <property type="component" value="Unassembled WGS sequence"/>
</dbReference>
<comment type="caution">
    <text evidence="2">The sequence shown here is derived from an EMBL/GenBank/DDBJ whole genome shotgun (WGS) entry which is preliminary data.</text>
</comment>
<evidence type="ECO:0000256" key="1">
    <source>
        <dbReference type="SAM" id="MobiDB-lite"/>
    </source>
</evidence>
<reference evidence="2 3" key="1">
    <citation type="submission" date="2021-10" db="EMBL/GenBank/DDBJ databases">
        <title>Anaerobic single-cell dispensing facilitates the cultivation of human gut bacteria.</title>
        <authorList>
            <person name="Afrizal A."/>
        </authorList>
    </citation>
    <scope>NUCLEOTIDE SEQUENCE [LARGE SCALE GENOMIC DNA]</scope>
    <source>
        <strain evidence="2 3">CLA-AA-H232</strain>
    </source>
</reference>
<keyword evidence="3" id="KW-1185">Reference proteome</keyword>
<proteinExistence type="predicted"/>
<organism evidence="2 3">
    <name type="scientific">Hominilimicola fabiformis</name>
    <dbReference type="NCBI Taxonomy" id="2885356"/>
    <lineage>
        <taxon>Bacteria</taxon>
        <taxon>Bacillati</taxon>
        <taxon>Bacillota</taxon>
        <taxon>Clostridia</taxon>
        <taxon>Eubacteriales</taxon>
        <taxon>Oscillospiraceae</taxon>
        <taxon>Hominilimicola</taxon>
    </lineage>
</organism>
<sequence>MADTEGTPDFHLAAYVTNLGKYNEGYLVGEWVKFPVTPDEMQDVFRRIGIGGKDVFGSPYEEWFITDYDCYIDGIYDMLSEYESLDELNYLADKLDEMSDAEVQHFKAIVKMGEHSDSVQDLINLTENLDCYEIYPDITDEYDLGYYLINELGCYDMNTLKALENYIDYKEYGDDTALNENGVFTDYGYVVCNQSDFKEIYNGSRDDIPDEYRISSIPDIEAEQKDAVKTEEKKPSIRQQLAENKSKSEKTQSVPLRQKNDLSL</sequence>
<dbReference type="AlphaFoldDB" id="A0AAE3DZT5"/>
<protein>
    <submittedName>
        <fullName evidence="2">Antirestriction protein ArdA</fullName>
    </submittedName>
</protein>
<dbReference type="RefSeq" id="WP_022230672.1">
    <property type="nucleotide sequence ID" value="NZ_JAJEQM010000018.1"/>
</dbReference>
<accession>A0AAE3DZT5</accession>
<dbReference type="EMBL" id="JAJEQM010000018">
    <property type="protein sequence ID" value="MCC2211471.1"/>
    <property type="molecule type" value="Genomic_DNA"/>
</dbReference>
<gene>
    <name evidence="2" type="ORF">LKE05_11810</name>
</gene>